<dbReference type="STRING" id="1387353.BSF38_05049"/>
<dbReference type="AlphaFoldDB" id="A0A1U7CX58"/>
<dbReference type="GO" id="GO:0003987">
    <property type="term" value="F:acetate-CoA ligase activity"/>
    <property type="evidence" value="ECO:0007669"/>
    <property type="project" value="UniProtKB-EC"/>
</dbReference>
<dbReference type="InterPro" id="IPR000873">
    <property type="entry name" value="AMP-dep_synth/lig_dom"/>
</dbReference>
<dbReference type="InterPro" id="IPR025110">
    <property type="entry name" value="AMP-bd_C"/>
</dbReference>
<dbReference type="SUPFAM" id="SSF56801">
    <property type="entry name" value="Acetyl-CoA synthetase-like"/>
    <property type="match status" value="1"/>
</dbReference>
<dbReference type="OrthoDB" id="9757771at2"/>
<dbReference type="InterPro" id="IPR042099">
    <property type="entry name" value="ANL_N_sf"/>
</dbReference>
<keyword evidence="5" id="KW-0436">Ligase</keyword>
<dbReference type="Proteomes" id="UP000186309">
    <property type="component" value="Chromosome"/>
</dbReference>
<evidence type="ECO:0000256" key="1">
    <source>
        <dbReference type="ARBA" id="ARBA00006432"/>
    </source>
</evidence>
<feature type="domain" description="AMP-binding enzyme C-terminal" evidence="3">
    <location>
        <begin position="525"/>
        <end position="601"/>
    </location>
</feature>
<accession>A0A1U7CX58</accession>
<dbReference type="Pfam" id="PF00501">
    <property type="entry name" value="AMP-binding"/>
    <property type="match status" value="1"/>
</dbReference>
<evidence type="ECO:0000259" key="2">
    <source>
        <dbReference type="Pfam" id="PF00501"/>
    </source>
</evidence>
<reference evidence="6" key="1">
    <citation type="submission" date="2016-12" db="EMBL/GenBank/DDBJ databases">
        <title>Comparative genomics of four Isosphaeraceae planctomycetes: a common pool of plasmids and glycoside hydrolase genes.</title>
        <authorList>
            <person name="Ivanova A."/>
        </authorList>
    </citation>
    <scope>NUCLEOTIDE SEQUENCE [LARGE SCALE GENOMIC DNA]</scope>
    <source>
        <strain evidence="6">PX4</strain>
    </source>
</reference>
<dbReference type="Gene3D" id="3.40.50.12780">
    <property type="entry name" value="N-terminal domain of ligase-like"/>
    <property type="match status" value="1"/>
</dbReference>
<evidence type="ECO:0000259" key="4">
    <source>
        <dbReference type="Pfam" id="PF16177"/>
    </source>
</evidence>
<comment type="similarity">
    <text evidence="1">Belongs to the ATP-dependent AMP-binding enzyme family.</text>
</comment>
<dbReference type="Gene3D" id="3.30.300.30">
    <property type="match status" value="1"/>
</dbReference>
<gene>
    <name evidence="5" type="primary">acs</name>
    <name evidence="5" type="ORF">BSF38_05049</name>
</gene>
<dbReference type="InterPro" id="IPR045851">
    <property type="entry name" value="AMP-bd_C_sf"/>
</dbReference>
<dbReference type="PANTHER" id="PTHR44378:SF2">
    <property type="entry name" value="ACYL-ACTIVATING ENZYME 17, PEROXISOMAL-RELATED"/>
    <property type="match status" value="1"/>
</dbReference>
<dbReference type="Pfam" id="PF13193">
    <property type="entry name" value="AMP-binding_C"/>
    <property type="match status" value="1"/>
</dbReference>
<dbReference type="RefSeq" id="WP_076349816.1">
    <property type="nucleotide sequence ID" value="NZ_CP019082.1"/>
</dbReference>
<feature type="domain" description="Acetyl-coenzyme A synthetase N-terminal" evidence="4">
    <location>
        <begin position="37"/>
        <end position="92"/>
    </location>
</feature>
<dbReference type="EMBL" id="CP019082">
    <property type="protein sequence ID" value="APW63478.1"/>
    <property type="molecule type" value="Genomic_DNA"/>
</dbReference>
<proteinExistence type="inferred from homology"/>
<sequence>MKSIDDAAAAWTPTEESIEATNLYALMREQGMKTFPEIHGWSVQDPIAFWDRTIRTLGVVFRKPYSRILDSAGGASRARWLEGAELNIAESCFQGAGDRAAIVTKRLDGRIETITVDALDGLSNRVANGLSALGLGKGDAVAVDSSMTAEAVALYLGALKMGGVVVSIPDSCPPAEIAKRLRIGEAKAVFTQFELARGGKRLPMYEKVLQAEPPTTIVLGDRESELRLRNGDLAWERFLSASERFESLSCSPHDAINILFSSGTTRDPKAVPWDHTTPIKSAADALYHHDVRPGDVVCWPTNLGWMMGPWLIFASLMNRATIALYEGSPIERGFCEFVQDAGVTMLGLVPSIVKGWRNASCAEGLDWSRVRAFSSSGEASNAHDYHWLMHLNQREGVTKPIVEYCGGTEVGGGYLSNNLVTPQQPSEFNGKTMGCDFVVLDDQGRPCPPAESGEVFLVAPALGLSTRLLNGDNEAIYFNDCPRWAGKTLRRHGDQIRVLGEHRYQSEGRADNTMNLGGIKASSAEIERVVSDLPGVSEAAAIGVPPATGGPDRLVIYAVAVDDADRLKAAFQKAIKERLNPLFHLHAVVRVEALPRTASNKVMHRTLRSQFQASEEESGRDGP</sequence>
<dbReference type="InterPro" id="IPR032387">
    <property type="entry name" value="ACAS_N"/>
</dbReference>
<evidence type="ECO:0000313" key="6">
    <source>
        <dbReference type="Proteomes" id="UP000186309"/>
    </source>
</evidence>
<dbReference type="Pfam" id="PF16177">
    <property type="entry name" value="ACAS_N"/>
    <property type="match status" value="1"/>
</dbReference>
<organism evidence="5 6">
    <name type="scientific">Paludisphaera borealis</name>
    <dbReference type="NCBI Taxonomy" id="1387353"/>
    <lineage>
        <taxon>Bacteria</taxon>
        <taxon>Pseudomonadati</taxon>
        <taxon>Planctomycetota</taxon>
        <taxon>Planctomycetia</taxon>
        <taxon>Isosphaerales</taxon>
        <taxon>Isosphaeraceae</taxon>
        <taxon>Paludisphaera</taxon>
    </lineage>
</organism>
<dbReference type="KEGG" id="pbor:BSF38_05049"/>
<name>A0A1U7CX58_9BACT</name>
<keyword evidence="6" id="KW-1185">Reference proteome</keyword>
<evidence type="ECO:0000259" key="3">
    <source>
        <dbReference type="Pfam" id="PF13193"/>
    </source>
</evidence>
<feature type="domain" description="AMP-dependent synthetase/ligase" evidence="2">
    <location>
        <begin position="95"/>
        <end position="458"/>
    </location>
</feature>
<dbReference type="PANTHER" id="PTHR44378">
    <property type="entry name" value="ACYL-ACTIVATING ENZYME 17, PEROXISOMAL-RELATED"/>
    <property type="match status" value="1"/>
</dbReference>
<protein>
    <submittedName>
        <fullName evidence="5">Acetyl-coenzyme A synthetase</fullName>
        <ecNumber evidence="5">6.2.1.1</ecNumber>
    </submittedName>
</protein>
<dbReference type="EC" id="6.2.1.1" evidence="5"/>
<evidence type="ECO:0000313" key="5">
    <source>
        <dbReference type="EMBL" id="APW63478.1"/>
    </source>
</evidence>